<sequence length="311" mass="35581">MMNNEVKINDNNGASKNKICCIDLGNYNVKAINEKGKQITFQSNVSRDYETFPDGFKYVLLDGEYTFFEKGNFNLEYIKTQKNYTAQLLYAISLLHEDEEIIETNLVLLLPISEMQEKQKYINDLKGKEFEFTVRTNKKQDKIIKINDVFVTPEGYSSYFTLKDDIKDSNLLLIDVGGRSSDVIALEHGKPQILKTYKIGILDMYMKLQNLNADKEYRLEEIKIAIDRGDIKLTKKQLASFVNDIINETKIDSINLNHFDNVIWTGGASKVLEEIINDNLPKSCYIHENPLYSNILGALEVGKIAFDKVGA</sequence>
<proteinExistence type="predicted"/>
<protein>
    <submittedName>
        <fullName evidence="2">Plasmid segregation protein ParM</fullName>
    </submittedName>
</protein>
<feature type="domain" description="Actin-like protein N-terminal" evidence="1">
    <location>
        <begin position="22"/>
        <end position="156"/>
    </location>
</feature>
<dbReference type="CDD" id="cd10227">
    <property type="entry name" value="ASKHA_NBD_ParM-like"/>
    <property type="match status" value="1"/>
</dbReference>
<dbReference type="InterPro" id="IPR043129">
    <property type="entry name" value="ATPase_NBD"/>
</dbReference>
<name>A0A1I1GS56_9CLOT</name>
<accession>A0A1I1GS56</accession>
<dbReference type="Proteomes" id="UP000199263">
    <property type="component" value="Unassembled WGS sequence"/>
</dbReference>
<dbReference type="Gene3D" id="3.30.420.40">
    <property type="match status" value="2"/>
</dbReference>
<organism evidence="2 3">
    <name type="scientific">Clostridium uliginosum</name>
    <dbReference type="NCBI Taxonomy" id="119641"/>
    <lineage>
        <taxon>Bacteria</taxon>
        <taxon>Bacillati</taxon>
        <taxon>Bacillota</taxon>
        <taxon>Clostridia</taxon>
        <taxon>Eubacteriales</taxon>
        <taxon>Clostridiaceae</taxon>
        <taxon>Clostridium</taxon>
    </lineage>
</organism>
<dbReference type="InterPro" id="IPR040607">
    <property type="entry name" value="ALP_N"/>
</dbReference>
<dbReference type="AlphaFoldDB" id="A0A1I1GS56"/>
<gene>
    <name evidence="2" type="ORF">SAMN05421842_10140</name>
</gene>
<evidence type="ECO:0000259" key="1">
    <source>
        <dbReference type="Pfam" id="PF17989"/>
    </source>
</evidence>
<dbReference type="SUPFAM" id="SSF53067">
    <property type="entry name" value="Actin-like ATPase domain"/>
    <property type="match status" value="2"/>
</dbReference>
<keyword evidence="3" id="KW-1185">Reference proteome</keyword>
<evidence type="ECO:0000313" key="3">
    <source>
        <dbReference type="Proteomes" id="UP000199263"/>
    </source>
</evidence>
<dbReference type="STRING" id="119641.SAMN05421842_10140"/>
<evidence type="ECO:0000313" key="2">
    <source>
        <dbReference type="EMBL" id="SFC14326.1"/>
    </source>
</evidence>
<dbReference type="EMBL" id="FOMG01000001">
    <property type="protein sequence ID" value="SFC14326.1"/>
    <property type="molecule type" value="Genomic_DNA"/>
</dbReference>
<dbReference type="Pfam" id="PF17989">
    <property type="entry name" value="ALP_N"/>
    <property type="match status" value="1"/>
</dbReference>
<reference evidence="2 3" key="1">
    <citation type="submission" date="2016-10" db="EMBL/GenBank/DDBJ databases">
        <authorList>
            <person name="de Groot N.N."/>
        </authorList>
    </citation>
    <scope>NUCLEOTIDE SEQUENCE [LARGE SCALE GENOMIC DNA]</scope>
    <source>
        <strain evidence="2 3">DSM 12992</strain>
    </source>
</reference>